<dbReference type="RefSeq" id="WP_114686862.1">
    <property type="nucleotide sequence ID" value="NZ_QQNB01000001.1"/>
</dbReference>
<sequence length="231" mass="24079">MASKAPKSPRAKAAAKKAEATVASPAGAWPMQPPVDAPEAEADAAPSTPVIPGIQKLVEAEAEIAEHLQSDVEPAAAPAPATVKEDVVETMNTVAGEAQNTMNTMQDRAKAAWTKGQAAFADMGDFSKGNLEAVVESGQIAVRGIQALGQEAADYTKRSFEANVAAMKQIATVKSPTELFKMQGDFVRASFDSLVAETSKNTETVLKLAGEIAQPISNRMAMAAEKVKVAA</sequence>
<comment type="caution">
    <text evidence="3">The sequence shown here is derived from an EMBL/GenBank/DDBJ whole genome shotgun (WGS) entry which is preliminary data.</text>
</comment>
<protein>
    <submittedName>
        <fullName evidence="3">Phasin family protein</fullName>
    </submittedName>
</protein>
<dbReference type="Pfam" id="PF09361">
    <property type="entry name" value="Phasin_2"/>
    <property type="match status" value="1"/>
</dbReference>
<dbReference type="Proteomes" id="UP000253918">
    <property type="component" value="Unassembled WGS sequence"/>
</dbReference>
<gene>
    <name evidence="3" type="ORF">DVW87_06560</name>
</gene>
<dbReference type="OrthoDB" id="8479795at2"/>
<keyword evidence="4" id="KW-1185">Reference proteome</keyword>
<dbReference type="AlphaFoldDB" id="A0A369W1Y0"/>
<dbReference type="InterPro" id="IPR018968">
    <property type="entry name" value="Phasin"/>
</dbReference>
<dbReference type="EMBL" id="QQNB01000001">
    <property type="protein sequence ID" value="RDE07282.1"/>
    <property type="molecule type" value="Genomic_DNA"/>
</dbReference>
<name>A0A369W1Y0_9SPHN</name>
<evidence type="ECO:0000313" key="3">
    <source>
        <dbReference type="EMBL" id="RDE07282.1"/>
    </source>
</evidence>
<evidence type="ECO:0000256" key="1">
    <source>
        <dbReference type="SAM" id="MobiDB-lite"/>
    </source>
</evidence>
<accession>A0A369W1Y0</accession>
<organism evidence="3 4">
    <name type="scientific">Sphingomonas aracearum</name>
    <dbReference type="NCBI Taxonomy" id="2283317"/>
    <lineage>
        <taxon>Bacteria</taxon>
        <taxon>Pseudomonadati</taxon>
        <taxon>Pseudomonadota</taxon>
        <taxon>Alphaproteobacteria</taxon>
        <taxon>Sphingomonadales</taxon>
        <taxon>Sphingomonadaceae</taxon>
        <taxon>Sphingomonas</taxon>
    </lineage>
</organism>
<evidence type="ECO:0000259" key="2">
    <source>
        <dbReference type="Pfam" id="PF09361"/>
    </source>
</evidence>
<feature type="domain" description="Phasin" evidence="2">
    <location>
        <begin position="122"/>
        <end position="220"/>
    </location>
</feature>
<proteinExistence type="predicted"/>
<dbReference type="InterPro" id="IPR010127">
    <property type="entry name" value="Phasin_subfam-1"/>
</dbReference>
<dbReference type="NCBIfam" id="TIGR01841">
    <property type="entry name" value="phasin"/>
    <property type="match status" value="1"/>
</dbReference>
<reference evidence="3 4" key="1">
    <citation type="submission" date="2018-07" db="EMBL/GenBank/DDBJ databases">
        <title>a novel species of Sphingomonas isolated from the rhizosphere soil of Araceae plant.</title>
        <authorList>
            <person name="Zhiyong W."/>
            <person name="Qinglan Z."/>
            <person name="Zhiwei F."/>
            <person name="Ding X."/>
            <person name="Gejiao W."/>
            <person name="Shixue Z."/>
        </authorList>
    </citation>
    <scope>NUCLEOTIDE SEQUENCE [LARGE SCALE GENOMIC DNA]</scope>
    <source>
        <strain evidence="3 4">WZY 27</strain>
    </source>
</reference>
<evidence type="ECO:0000313" key="4">
    <source>
        <dbReference type="Proteomes" id="UP000253918"/>
    </source>
</evidence>
<feature type="region of interest" description="Disordered" evidence="1">
    <location>
        <begin position="1"/>
        <end position="47"/>
    </location>
</feature>